<dbReference type="OrthoDB" id="10631057at2759"/>
<dbReference type="AlphaFoldDB" id="A0A835WJV6"/>
<gene>
    <name evidence="2" type="ORF">HYH02_006770</name>
</gene>
<accession>A0A835WJV6</accession>
<feature type="region of interest" description="Disordered" evidence="1">
    <location>
        <begin position="1"/>
        <end position="60"/>
    </location>
</feature>
<sequence>MPGACLLRSSRAGRQLLPHATPPPSAPCTRRSARRAPGDFSTAAPSALRGASASPCSHDGTGCPAPAAAPAATSAATGPPAQRRALLLTLAISAATAAAAGIAPARAAALTPEGPALSTPRSGPSPSTDPSAAAAAAANPAELNQGMSLAAAREATSPALRSLERSYQALVREQSCAAVEGPGPDCLPGGGEGRGEGGGGAGAGRGSLELAQALVAASKTLQVSLPVVGADIAYAGSPAKRRRGVMGLLDAAERAARAGGGLAVDTADLEWLEAVEDATTAAVMQLRLLQRAAEGVVAARAGAGAGAERAEAGAGAGAGGGGVGAAAALVAAAPRLTELAYVCLRKSRAVLELDAR</sequence>
<feature type="compositionally biased region" description="Gly residues" evidence="1">
    <location>
        <begin position="188"/>
        <end position="202"/>
    </location>
</feature>
<organism evidence="2 3">
    <name type="scientific">Chlamydomonas schloesseri</name>
    <dbReference type="NCBI Taxonomy" id="2026947"/>
    <lineage>
        <taxon>Eukaryota</taxon>
        <taxon>Viridiplantae</taxon>
        <taxon>Chlorophyta</taxon>
        <taxon>core chlorophytes</taxon>
        <taxon>Chlorophyceae</taxon>
        <taxon>CS clade</taxon>
        <taxon>Chlamydomonadales</taxon>
        <taxon>Chlamydomonadaceae</taxon>
        <taxon>Chlamydomonas</taxon>
    </lineage>
</organism>
<reference evidence="2" key="1">
    <citation type="journal article" date="2020" name="bioRxiv">
        <title>Comparative genomics of Chlamydomonas.</title>
        <authorList>
            <person name="Craig R.J."/>
            <person name="Hasan A.R."/>
            <person name="Ness R.W."/>
            <person name="Keightley P.D."/>
        </authorList>
    </citation>
    <scope>NUCLEOTIDE SEQUENCE</scope>
    <source>
        <strain evidence="2">CCAP 11/173</strain>
    </source>
</reference>
<name>A0A835WJV6_9CHLO</name>
<protein>
    <submittedName>
        <fullName evidence="2">Uncharacterized protein</fullName>
    </submittedName>
</protein>
<dbReference type="Proteomes" id="UP000613740">
    <property type="component" value="Unassembled WGS sequence"/>
</dbReference>
<evidence type="ECO:0000313" key="3">
    <source>
        <dbReference type="Proteomes" id="UP000613740"/>
    </source>
</evidence>
<feature type="compositionally biased region" description="Low complexity" evidence="1">
    <location>
        <begin position="122"/>
        <end position="139"/>
    </location>
</feature>
<comment type="caution">
    <text evidence="2">The sequence shown here is derived from an EMBL/GenBank/DDBJ whole genome shotgun (WGS) entry which is preliminary data.</text>
</comment>
<dbReference type="EMBL" id="JAEHOD010000018">
    <property type="protein sequence ID" value="KAG2448185.1"/>
    <property type="molecule type" value="Genomic_DNA"/>
</dbReference>
<proteinExistence type="predicted"/>
<keyword evidence="3" id="KW-1185">Reference proteome</keyword>
<feature type="region of interest" description="Disordered" evidence="1">
    <location>
        <begin position="112"/>
        <end position="139"/>
    </location>
</feature>
<feature type="region of interest" description="Disordered" evidence="1">
    <location>
        <begin position="178"/>
        <end position="202"/>
    </location>
</feature>
<evidence type="ECO:0000256" key="1">
    <source>
        <dbReference type="SAM" id="MobiDB-lite"/>
    </source>
</evidence>
<evidence type="ECO:0000313" key="2">
    <source>
        <dbReference type="EMBL" id="KAG2448185.1"/>
    </source>
</evidence>